<dbReference type="PANTHER" id="PTHR47784:SF14">
    <property type="entry name" value="ZN(II)2CYS6 TRANSCRIPTION FACTOR (EUROFUNG)"/>
    <property type="match status" value="1"/>
</dbReference>
<evidence type="ECO:0000256" key="1">
    <source>
        <dbReference type="ARBA" id="ARBA00023242"/>
    </source>
</evidence>
<feature type="compositionally biased region" description="Polar residues" evidence="2">
    <location>
        <begin position="60"/>
        <end position="90"/>
    </location>
</feature>
<dbReference type="PROSITE" id="PS50048">
    <property type="entry name" value="ZN2_CY6_FUNGAL_2"/>
    <property type="match status" value="1"/>
</dbReference>
<dbReference type="PROSITE" id="PS00463">
    <property type="entry name" value="ZN2_CY6_FUNGAL_1"/>
    <property type="match status" value="1"/>
</dbReference>
<feature type="region of interest" description="Disordered" evidence="2">
    <location>
        <begin position="42"/>
        <end position="106"/>
    </location>
</feature>
<reference evidence="5" key="3">
    <citation type="submission" date="2025-08" db="UniProtKB">
        <authorList>
            <consortium name="RefSeq"/>
        </authorList>
    </citation>
    <scope>IDENTIFICATION</scope>
    <source>
        <strain evidence="5">CBS 342.82</strain>
    </source>
</reference>
<name>A0A6J3LW89_9PEZI</name>
<dbReference type="GO" id="GO:0008270">
    <property type="term" value="F:zinc ion binding"/>
    <property type="evidence" value="ECO:0007669"/>
    <property type="project" value="InterPro"/>
</dbReference>
<feature type="compositionally biased region" description="Polar residues" evidence="2">
    <location>
        <begin position="42"/>
        <end position="52"/>
    </location>
</feature>
<dbReference type="GeneID" id="54366637"/>
<reference evidence="5" key="2">
    <citation type="submission" date="2020-04" db="EMBL/GenBank/DDBJ databases">
        <authorList>
            <consortium name="NCBI Genome Project"/>
        </authorList>
    </citation>
    <scope>NUCLEOTIDE SEQUENCE</scope>
    <source>
        <strain evidence="5">CBS 342.82</strain>
    </source>
</reference>
<organism evidence="5">
    <name type="scientific">Dissoconium aciculare CBS 342.82</name>
    <dbReference type="NCBI Taxonomy" id="1314786"/>
    <lineage>
        <taxon>Eukaryota</taxon>
        <taxon>Fungi</taxon>
        <taxon>Dikarya</taxon>
        <taxon>Ascomycota</taxon>
        <taxon>Pezizomycotina</taxon>
        <taxon>Dothideomycetes</taxon>
        <taxon>Dothideomycetidae</taxon>
        <taxon>Mycosphaerellales</taxon>
        <taxon>Dissoconiaceae</taxon>
        <taxon>Dissoconium</taxon>
    </lineage>
</organism>
<feature type="compositionally biased region" description="Low complexity" evidence="2">
    <location>
        <begin position="532"/>
        <end position="547"/>
    </location>
</feature>
<accession>A0A6J3LW89</accession>
<feature type="region of interest" description="Disordered" evidence="2">
    <location>
        <begin position="531"/>
        <end position="552"/>
    </location>
</feature>
<reference evidence="5" key="1">
    <citation type="submission" date="2020-01" db="EMBL/GenBank/DDBJ databases">
        <authorList>
            <consortium name="DOE Joint Genome Institute"/>
            <person name="Haridas S."/>
            <person name="Albert R."/>
            <person name="Binder M."/>
            <person name="Bloem J."/>
            <person name="Labutti K."/>
            <person name="Salamov A."/>
            <person name="Andreopoulos B."/>
            <person name="Baker S.E."/>
            <person name="Barry K."/>
            <person name="Bills G."/>
            <person name="Bluhm B.H."/>
            <person name="Cannon C."/>
            <person name="Castanera R."/>
            <person name="Culley D.E."/>
            <person name="Daum C."/>
            <person name="Ezra D."/>
            <person name="Gonzalez J.B."/>
            <person name="Henrissat B."/>
            <person name="Kuo A."/>
            <person name="Liang C."/>
            <person name="Lipzen A."/>
            <person name="Lutzoni F."/>
            <person name="Magnuson J."/>
            <person name="Mondo S."/>
            <person name="Nolan M."/>
            <person name="Ohm R."/>
            <person name="Pangilinan J."/>
            <person name="Park H.-J."/>
            <person name="Ramirez L."/>
            <person name="Alfaro M."/>
            <person name="Sun H."/>
            <person name="Tritt A."/>
            <person name="Yoshinaga Y."/>
            <person name="Zwiers L.-H."/>
            <person name="Turgeon B.G."/>
            <person name="Goodwin S.B."/>
            <person name="Spatafora J.W."/>
            <person name="Crous P.W."/>
            <person name="Grigoriev I.V."/>
        </authorList>
    </citation>
    <scope>NUCLEOTIDE SEQUENCE</scope>
    <source>
        <strain evidence="5">CBS 342.82</strain>
    </source>
</reference>
<dbReference type="SUPFAM" id="SSF57701">
    <property type="entry name" value="Zn2/Cys6 DNA-binding domain"/>
    <property type="match status" value="1"/>
</dbReference>
<feature type="domain" description="Zn(2)-C6 fungal-type" evidence="3">
    <location>
        <begin position="13"/>
        <end position="43"/>
    </location>
</feature>
<dbReference type="RefSeq" id="XP_033456570.1">
    <property type="nucleotide sequence ID" value="XM_033608836.1"/>
</dbReference>
<keyword evidence="1" id="KW-0539">Nucleus</keyword>
<keyword evidence="4" id="KW-1185">Reference proteome</keyword>
<dbReference type="SMART" id="SM00066">
    <property type="entry name" value="GAL4"/>
    <property type="match status" value="1"/>
</dbReference>
<dbReference type="Proteomes" id="UP000504637">
    <property type="component" value="Unplaced"/>
</dbReference>
<gene>
    <name evidence="5" type="ORF">K489DRAFT_68495</name>
</gene>
<evidence type="ECO:0000259" key="3">
    <source>
        <dbReference type="PROSITE" id="PS50048"/>
    </source>
</evidence>
<protein>
    <recommendedName>
        <fullName evidence="3">Zn(2)-C6 fungal-type domain-containing protein</fullName>
    </recommendedName>
</protein>
<dbReference type="InterPro" id="IPR001138">
    <property type="entry name" value="Zn2Cys6_DnaBD"/>
</dbReference>
<dbReference type="CDD" id="cd00067">
    <property type="entry name" value="GAL4"/>
    <property type="match status" value="1"/>
</dbReference>
<dbReference type="Pfam" id="PF00172">
    <property type="entry name" value="Zn_clus"/>
    <property type="match status" value="1"/>
</dbReference>
<sequence>MVERRWHKKSRNGCDQCKQRRVKCDETRPICRGCIRRSSECSYAQDSNSTPKPTLHQPPVKQSSQPHQTPRLSISSLSATNYASPDDPNTPSIAAASPLSAAPSNHSVNHVPSYAVEMEIMHHFTIRTWQTCDAATFPSSFWQESMPLLAMKHDYLLFALMSFTSLHMAFLRLRSDPEDTNGEAARYTSLALNYRDRTLKILPTLFENPSRNQAEACFWASALIGLIGLATFTTPAARQSSAKAQLLQVCQLWRGTATIGAVYAPVVGEGYAESFNPIPDGVPVGTREIMTVPVEESTIHLPTLHPGDDDHFHGIPSPNPRGVAAAVVAAARSESDELPIISPIGGTPVANGFSPSSASDLDLHFEAKILQLRQLIVSTALPHAKLTPLLTAIDDFSRALVLYKTAGSESGIMAWGPRQSPQFIEDFQRGDLNASLIVIFYGVGLHLVRHVWYVSDLGAKLVAELIPLFEQDLNLAAAAADGGSFGNHGINAVELPLQPKVEDGMENMDLDGVTADHDGVTISGGDRMVSDGNGTANSSISGASSGSVKGTGVNEEAFSRAREKAALIRWAMEQIAS</sequence>
<evidence type="ECO:0000256" key="2">
    <source>
        <dbReference type="SAM" id="MobiDB-lite"/>
    </source>
</evidence>
<dbReference type="AlphaFoldDB" id="A0A6J3LW89"/>
<dbReference type="PANTHER" id="PTHR47784">
    <property type="entry name" value="STEROL UPTAKE CONTROL PROTEIN 2"/>
    <property type="match status" value="1"/>
</dbReference>
<dbReference type="GO" id="GO:0001228">
    <property type="term" value="F:DNA-binding transcription activator activity, RNA polymerase II-specific"/>
    <property type="evidence" value="ECO:0007669"/>
    <property type="project" value="TreeGrafter"/>
</dbReference>
<evidence type="ECO:0000313" key="5">
    <source>
        <dbReference type="RefSeq" id="XP_033456570.1"/>
    </source>
</evidence>
<dbReference type="Gene3D" id="4.10.240.10">
    <property type="entry name" value="Zn(2)-C6 fungal-type DNA-binding domain"/>
    <property type="match status" value="1"/>
</dbReference>
<dbReference type="InterPro" id="IPR036864">
    <property type="entry name" value="Zn2-C6_fun-type_DNA-bd_sf"/>
</dbReference>
<dbReference type="InterPro" id="IPR053157">
    <property type="entry name" value="Sterol_Uptake_Regulator"/>
</dbReference>
<feature type="compositionally biased region" description="Low complexity" evidence="2">
    <location>
        <begin position="91"/>
        <end position="106"/>
    </location>
</feature>
<evidence type="ECO:0000313" key="4">
    <source>
        <dbReference type="Proteomes" id="UP000504637"/>
    </source>
</evidence>
<proteinExistence type="predicted"/>
<dbReference type="OrthoDB" id="416217at2759"/>